<reference evidence="2" key="1">
    <citation type="journal article" date="2016" name="Nat. Commun.">
        <title>The Gonium pectorale genome demonstrates co-option of cell cycle regulation during the evolution of multicellularity.</title>
        <authorList>
            <person name="Hanschen E.R."/>
            <person name="Marriage T.N."/>
            <person name="Ferris P.J."/>
            <person name="Hamaji T."/>
            <person name="Toyoda A."/>
            <person name="Fujiyama A."/>
            <person name="Neme R."/>
            <person name="Noguchi H."/>
            <person name="Minakuchi Y."/>
            <person name="Suzuki M."/>
            <person name="Kawai-Toyooka H."/>
            <person name="Smith D.R."/>
            <person name="Sparks H."/>
            <person name="Anderson J."/>
            <person name="Bakaric R."/>
            <person name="Luria V."/>
            <person name="Karger A."/>
            <person name="Kirschner M.W."/>
            <person name="Durand P.M."/>
            <person name="Michod R.E."/>
            <person name="Nozaki H."/>
            <person name="Olson B.J."/>
        </authorList>
    </citation>
    <scope>NUCLEOTIDE SEQUENCE [LARGE SCALE GENOMIC DNA]</scope>
    <source>
        <strain evidence="2">NIES-2863</strain>
    </source>
</reference>
<gene>
    <name evidence="1" type="ORF">GPECTOR_10g791</name>
</gene>
<accession>A0A150GQZ1</accession>
<keyword evidence="2" id="KW-1185">Reference proteome</keyword>
<dbReference type="Proteomes" id="UP000075714">
    <property type="component" value="Unassembled WGS sequence"/>
</dbReference>
<comment type="caution">
    <text evidence="1">The sequence shown here is derived from an EMBL/GenBank/DDBJ whole genome shotgun (WGS) entry which is preliminary data.</text>
</comment>
<protein>
    <submittedName>
        <fullName evidence="1">Uncharacterized protein</fullName>
    </submittedName>
</protein>
<name>A0A150GQZ1_GONPE</name>
<organism evidence="1 2">
    <name type="scientific">Gonium pectorale</name>
    <name type="common">Green alga</name>
    <dbReference type="NCBI Taxonomy" id="33097"/>
    <lineage>
        <taxon>Eukaryota</taxon>
        <taxon>Viridiplantae</taxon>
        <taxon>Chlorophyta</taxon>
        <taxon>core chlorophytes</taxon>
        <taxon>Chlorophyceae</taxon>
        <taxon>CS clade</taxon>
        <taxon>Chlamydomonadales</taxon>
        <taxon>Volvocaceae</taxon>
        <taxon>Gonium</taxon>
    </lineage>
</organism>
<evidence type="ECO:0000313" key="1">
    <source>
        <dbReference type="EMBL" id="KXZ52162.1"/>
    </source>
</evidence>
<proteinExistence type="predicted"/>
<evidence type="ECO:0000313" key="2">
    <source>
        <dbReference type="Proteomes" id="UP000075714"/>
    </source>
</evidence>
<sequence length="325" mass="34069">MAEMGFQVWRMDSRPVDFGYHNAEATVGLSDEQAAKARRLGQYNQESSRLNISKTSREIWYGKSRAGSLDGIKLKLQIQRDGQTLGRLSAEGVWESVIDVTLVDRVSRSGTRHVELAGVPLELRRQIKGCFILGYTGHPAKVVTLVASTVPKAKLRPEDLQPEAPAPPDSGVAAVAAAEAASLMTALTLPTDMTSADESLLRHLSNDLTAAAAAAAAAMSVAAASFDATATAGESADAPSAVSSSGGASADTHAFGNQTCDATMLRLVALEVLSALTLLAVSELVAAPRESDAAGNVDSQCQLAVLARCFRHLLTSLQALVSIKQ</sequence>
<dbReference type="EMBL" id="LSYV01000011">
    <property type="protein sequence ID" value="KXZ52162.1"/>
    <property type="molecule type" value="Genomic_DNA"/>
</dbReference>
<dbReference type="AlphaFoldDB" id="A0A150GQZ1"/>